<dbReference type="Proteomes" id="UP001560573">
    <property type="component" value="Unassembled WGS sequence"/>
</dbReference>
<sequence>MHKKNPDINRQPSILDSPIEYLKGVGPLKGDMLRKELNIFTFRDLLEHFPLRHIDKTQVNLIRDISYQTEFIQVAGTIIKMEIMGEKRSKRLVAHLKDSSGILELTWFQGISWVEKTISTGQKYLVYGRTGFFNGKAQMTHPEIEPLADVNAEGKNFLEPIYPTTEKLKAKGLNARQIGKLTGTLLAQISERDIPDNIPTYLLEKLKFPTRYKALCDIHFPGNAASHKSAVNRLKFEEFFIAQVRLNLTRLNRHKTSRGVVFEKVGDLFNSFYNEHLPFSLTGAQKRVIKEIRTDTMRGHQMNRLLQGDVGSGKTIVALLCMLLAADNGYQSCIMAPTEILAQQHFNGLSVLLKDMPIEMRLLTGSTKTAERKKILKGLEDGSIHLLAGTHAVIEEKVQFKNLGLAIVDEQHRFGVAQRAALWKKAAVPPHILVMTATPIPRTLAMTAYGDLDYSIMDELPPGRQPITTVHRYETQRANVMDFIRSEIDKGRQAYVIYPLIEESEKLSYEDLMQGYEQVKSFFPEPKFYISMVHGRMPAEQKEINMQRFVKGDTQIMVSTTVIEVGVNVPNASVMVIESSEKFGLSQLHQLRGRVGRGSEKSFCILLTGSKVSNDGRERLKIMCATNDGFKIAEKDLELRGPGDIEGTRQSGVLNFKLASLVNDKPLLEAAKHYAEKILEKDEDLNHPKNQPLKDYLLSQKGKTIWSKIS</sequence>
<dbReference type="NCBIfam" id="NF008165">
    <property type="entry name" value="PRK10917.1-3"/>
    <property type="match status" value="1"/>
</dbReference>
<dbReference type="SMART" id="SM00490">
    <property type="entry name" value="HELICc"/>
    <property type="match status" value="1"/>
</dbReference>
<dbReference type="Pfam" id="PF00271">
    <property type="entry name" value="Helicase_C"/>
    <property type="match status" value="1"/>
</dbReference>
<dbReference type="SUPFAM" id="SSF50249">
    <property type="entry name" value="Nucleic acid-binding proteins"/>
    <property type="match status" value="1"/>
</dbReference>
<comment type="similarity">
    <text evidence="1 15">Belongs to the helicase family. RecG subfamily.</text>
</comment>
<dbReference type="PANTHER" id="PTHR47964:SF1">
    <property type="entry name" value="ATP-DEPENDENT DNA HELICASE HOMOLOG RECG, CHLOROPLASTIC"/>
    <property type="match status" value="1"/>
</dbReference>
<evidence type="ECO:0000313" key="18">
    <source>
        <dbReference type="EMBL" id="MEX6691080.1"/>
    </source>
</evidence>
<feature type="domain" description="Helicase ATP-binding" evidence="16">
    <location>
        <begin position="295"/>
        <end position="457"/>
    </location>
</feature>
<dbReference type="Pfam" id="PF00270">
    <property type="entry name" value="DEAD"/>
    <property type="match status" value="1"/>
</dbReference>
<keyword evidence="9 15" id="KW-0233">DNA recombination</keyword>
<dbReference type="PROSITE" id="PS51194">
    <property type="entry name" value="HELICASE_CTER"/>
    <property type="match status" value="1"/>
</dbReference>
<dbReference type="PANTHER" id="PTHR47964">
    <property type="entry name" value="ATP-DEPENDENT DNA HELICASE HOMOLOG RECG, CHLOROPLASTIC"/>
    <property type="match status" value="1"/>
</dbReference>
<comment type="catalytic activity">
    <reaction evidence="12 15">
        <text>Couples ATP hydrolysis with the unwinding of duplex DNA by translocating in the 3'-5' direction.</text>
        <dbReference type="EC" id="5.6.2.4"/>
    </reaction>
</comment>
<dbReference type="InterPro" id="IPR011545">
    <property type="entry name" value="DEAD/DEAH_box_helicase_dom"/>
</dbReference>
<evidence type="ECO:0000256" key="14">
    <source>
        <dbReference type="ARBA" id="ARBA00048988"/>
    </source>
</evidence>
<keyword evidence="19" id="KW-1185">Reference proteome</keyword>
<dbReference type="Gene3D" id="3.40.50.300">
    <property type="entry name" value="P-loop containing nucleotide triphosphate hydrolases"/>
    <property type="match status" value="2"/>
</dbReference>
<dbReference type="InterPro" id="IPR045562">
    <property type="entry name" value="RecG_dom3_C"/>
</dbReference>
<dbReference type="PROSITE" id="PS51192">
    <property type="entry name" value="HELICASE_ATP_BIND_1"/>
    <property type="match status" value="1"/>
</dbReference>
<dbReference type="Gene3D" id="2.40.50.140">
    <property type="entry name" value="Nucleic acid-binding proteins"/>
    <property type="match status" value="1"/>
</dbReference>
<dbReference type="InterPro" id="IPR033454">
    <property type="entry name" value="RecG_wedge"/>
</dbReference>
<feature type="domain" description="Helicase C-terminal" evidence="17">
    <location>
        <begin position="476"/>
        <end position="638"/>
    </location>
</feature>
<keyword evidence="5 15" id="KW-0378">Hydrolase</keyword>
<organism evidence="18 19">
    <name type="scientific">Danxiaibacter flavus</name>
    <dbReference type="NCBI Taxonomy" id="3049108"/>
    <lineage>
        <taxon>Bacteria</taxon>
        <taxon>Pseudomonadati</taxon>
        <taxon>Bacteroidota</taxon>
        <taxon>Chitinophagia</taxon>
        <taxon>Chitinophagales</taxon>
        <taxon>Chitinophagaceae</taxon>
        <taxon>Danxiaibacter</taxon>
    </lineage>
</organism>
<comment type="function">
    <text evidence="15">Plays a critical role in recombination and DNA repair. Helps process Holliday junction intermediates to mature products by catalyzing branch migration. Has replication fork regression activity, unwinds stalled or blocked replication forks to make a HJ that can be resolved. Has a DNA unwinding activity characteristic of a DNA helicase with 3'-5' polarity.</text>
</comment>
<evidence type="ECO:0000256" key="13">
    <source>
        <dbReference type="ARBA" id="ARBA00034808"/>
    </source>
</evidence>
<gene>
    <name evidence="18" type="primary">recG</name>
    <name evidence="18" type="ORF">QTN47_26460</name>
</gene>
<dbReference type="InterPro" id="IPR027417">
    <property type="entry name" value="P-loop_NTPase"/>
</dbReference>
<evidence type="ECO:0000259" key="17">
    <source>
        <dbReference type="PROSITE" id="PS51194"/>
    </source>
</evidence>
<evidence type="ECO:0000256" key="7">
    <source>
        <dbReference type="ARBA" id="ARBA00022840"/>
    </source>
</evidence>
<evidence type="ECO:0000256" key="8">
    <source>
        <dbReference type="ARBA" id="ARBA00023125"/>
    </source>
</evidence>
<dbReference type="Pfam" id="PF19833">
    <property type="entry name" value="RecG_dom3_C"/>
    <property type="match status" value="1"/>
</dbReference>
<dbReference type="Pfam" id="PF17191">
    <property type="entry name" value="RecG_wedge"/>
    <property type="match status" value="1"/>
</dbReference>
<dbReference type="NCBIfam" id="NF008168">
    <property type="entry name" value="PRK10917.2-2"/>
    <property type="match status" value="1"/>
</dbReference>
<protein>
    <recommendedName>
        <fullName evidence="2 15">ATP-dependent DNA helicase RecG</fullName>
        <ecNumber evidence="13 15">5.6.2.4</ecNumber>
    </recommendedName>
</protein>
<evidence type="ECO:0000256" key="12">
    <source>
        <dbReference type="ARBA" id="ARBA00034617"/>
    </source>
</evidence>
<evidence type="ECO:0000256" key="3">
    <source>
        <dbReference type="ARBA" id="ARBA00022741"/>
    </source>
</evidence>
<evidence type="ECO:0000313" key="19">
    <source>
        <dbReference type="Proteomes" id="UP001560573"/>
    </source>
</evidence>
<dbReference type="GO" id="GO:0016787">
    <property type="term" value="F:hydrolase activity"/>
    <property type="evidence" value="ECO:0007669"/>
    <property type="project" value="UniProtKB-KW"/>
</dbReference>
<keyword evidence="10 15" id="KW-0234">DNA repair</keyword>
<dbReference type="EC" id="5.6.2.4" evidence="13 15"/>
<dbReference type="InterPro" id="IPR001650">
    <property type="entry name" value="Helicase_C-like"/>
</dbReference>
<keyword evidence="7 15" id="KW-0067">ATP-binding</keyword>
<dbReference type="CDD" id="cd04488">
    <property type="entry name" value="RecG_wedge_OBF"/>
    <property type="match status" value="1"/>
</dbReference>
<dbReference type="SMART" id="SM00487">
    <property type="entry name" value="DEXDc"/>
    <property type="match status" value="1"/>
</dbReference>
<dbReference type="GO" id="GO:0003678">
    <property type="term" value="F:DNA helicase activity"/>
    <property type="evidence" value="ECO:0007669"/>
    <property type="project" value="UniProtKB-EC"/>
</dbReference>
<keyword evidence="6 15" id="KW-0347">Helicase</keyword>
<accession>A0ABV3ZNI3</accession>
<evidence type="ECO:0000259" key="16">
    <source>
        <dbReference type="PROSITE" id="PS51192"/>
    </source>
</evidence>
<name>A0ABV3ZNI3_9BACT</name>
<dbReference type="SUPFAM" id="SSF52540">
    <property type="entry name" value="P-loop containing nucleoside triphosphate hydrolases"/>
    <property type="match status" value="2"/>
</dbReference>
<dbReference type="NCBIfam" id="TIGR00643">
    <property type="entry name" value="recG"/>
    <property type="match status" value="1"/>
</dbReference>
<comment type="catalytic activity">
    <reaction evidence="14 15">
        <text>ATP + H2O = ADP + phosphate + H(+)</text>
        <dbReference type="Rhea" id="RHEA:13065"/>
        <dbReference type="ChEBI" id="CHEBI:15377"/>
        <dbReference type="ChEBI" id="CHEBI:15378"/>
        <dbReference type="ChEBI" id="CHEBI:30616"/>
        <dbReference type="ChEBI" id="CHEBI:43474"/>
        <dbReference type="ChEBI" id="CHEBI:456216"/>
        <dbReference type="EC" id="5.6.2.4"/>
    </reaction>
</comment>
<keyword evidence="8" id="KW-0238">DNA-binding</keyword>
<evidence type="ECO:0000256" key="10">
    <source>
        <dbReference type="ARBA" id="ARBA00023204"/>
    </source>
</evidence>
<dbReference type="InterPro" id="IPR012340">
    <property type="entry name" value="NA-bd_OB-fold"/>
</dbReference>
<comment type="caution">
    <text evidence="18">The sequence shown here is derived from an EMBL/GenBank/DDBJ whole genome shotgun (WGS) entry which is preliminary data.</text>
</comment>
<reference evidence="18 19" key="1">
    <citation type="submission" date="2023-07" db="EMBL/GenBank/DDBJ databases">
        <authorList>
            <person name="Lian W.-H."/>
        </authorList>
    </citation>
    <scope>NUCLEOTIDE SEQUENCE [LARGE SCALE GENOMIC DNA]</scope>
    <source>
        <strain evidence="18 19">SYSU DXS3180</strain>
    </source>
</reference>
<dbReference type="CDD" id="cd17992">
    <property type="entry name" value="DEXHc_RecG"/>
    <property type="match status" value="1"/>
</dbReference>
<evidence type="ECO:0000256" key="2">
    <source>
        <dbReference type="ARBA" id="ARBA00017846"/>
    </source>
</evidence>
<evidence type="ECO:0000256" key="4">
    <source>
        <dbReference type="ARBA" id="ARBA00022763"/>
    </source>
</evidence>
<evidence type="ECO:0000256" key="11">
    <source>
        <dbReference type="ARBA" id="ARBA00023235"/>
    </source>
</evidence>
<evidence type="ECO:0000256" key="5">
    <source>
        <dbReference type="ARBA" id="ARBA00022801"/>
    </source>
</evidence>
<keyword evidence="11" id="KW-0413">Isomerase</keyword>
<keyword evidence="3 15" id="KW-0547">Nucleotide-binding</keyword>
<dbReference type="EMBL" id="JAULBC010000013">
    <property type="protein sequence ID" value="MEX6691080.1"/>
    <property type="molecule type" value="Genomic_DNA"/>
</dbReference>
<dbReference type="InterPro" id="IPR004609">
    <property type="entry name" value="ATP-dep_DNA_helicase_RecG"/>
</dbReference>
<evidence type="ECO:0000256" key="1">
    <source>
        <dbReference type="ARBA" id="ARBA00007504"/>
    </source>
</evidence>
<dbReference type="RefSeq" id="WP_369332496.1">
    <property type="nucleotide sequence ID" value="NZ_JAULBC010000013.1"/>
</dbReference>
<evidence type="ECO:0000256" key="15">
    <source>
        <dbReference type="RuleBase" id="RU363016"/>
    </source>
</evidence>
<dbReference type="InterPro" id="IPR014001">
    <property type="entry name" value="Helicase_ATP-bd"/>
</dbReference>
<proteinExistence type="inferred from homology"/>
<dbReference type="InterPro" id="IPR047112">
    <property type="entry name" value="RecG/Mfd"/>
</dbReference>
<evidence type="ECO:0000256" key="9">
    <source>
        <dbReference type="ARBA" id="ARBA00023172"/>
    </source>
</evidence>
<keyword evidence="4 15" id="KW-0227">DNA damage</keyword>
<evidence type="ECO:0000256" key="6">
    <source>
        <dbReference type="ARBA" id="ARBA00022806"/>
    </source>
</evidence>